<evidence type="ECO:0000313" key="3">
    <source>
        <dbReference type="EMBL" id="PJF18084.1"/>
    </source>
</evidence>
<dbReference type="STRING" id="1246581.A0A2H9TK03"/>
<name>A0A2H9TK03_9FUNG</name>
<proteinExistence type="inferred from homology"/>
<keyword evidence="4" id="KW-1185">Reference proteome</keyword>
<dbReference type="Pfam" id="PF02996">
    <property type="entry name" value="Prefoldin"/>
    <property type="match status" value="1"/>
</dbReference>
<dbReference type="Proteomes" id="UP000240830">
    <property type="component" value="Unassembled WGS sequence"/>
</dbReference>
<dbReference type="InterPro" id="IPR009053">
    <property type="entry name" value="Prefoldin"/>
</dbReference>
<dbReference type="InterPro" id="IPR004127">
    <property type="entry name" value="Prefoldin_subunit_alpha"/>
</dbReference>
<comment type="similarity">
    <text evidence="1">Belongs to the prefoldin subunit alpha family.</text>
</comment>
<dbReference type="Gene3D" id="1.10.287.370">
    <property type="match status" value="1"/>
</dbReference>
<feature type="compositionally biased region" description="Low complexity" evidence="2">
    <location>
        <begin position="1"/>
        <end position="19"/>
    </location>
</feature>
<feature type="region of interest" description="Disordered" evidence="2">
    <location>
        <begin position="1"/>
        <end position="28"/>
    </location>
</feature>
<comment type="caution">
    <text evidence="3">The sequence shown here is derived from an EMBL/GenBank/DDBJ whole genome shotgun (WGS) entry which is preliminary data.</text>
</comment>
<dbReference type="GO" id="GO:1990114">
    <property type="term" value="P:RNA polymerase II core complex assembly"/>
    <property type="evidence" value="ECO:0007669"/>
    <property type="project" value="TreeGrafter"/>
</dbReference>
<evidence type="ECO:0000256" key="1">
    <source>
        <dbReference type="ARBA" id="ARBA00010048"/>
    </source>
</evidence>
<protein>
    <submittedName>
        <fullName evidence="3">Prefoldin-domain-containing protein</fullName>
    </submittedName>
</protein>
<dbReference type="GO" id="GO:0005737">
    <property type="term" value="C:cytoplasm"/>
    <property type="evidence" value="ECO:0007669"/>
    <property type="project" value="TreeGrafter"/>
</dbReference>
<organism evidence="3 4">
    <name type="scientific">Paramicrosporidium saccamoebae</name>
    <dbReference type="NCBI Taxonomy" id="1246581"/>
    <lineage>
        <taxon>Eukaryota</taxon>
        <taxon>Fungi</taxon>
        <taxon>Fungi incertae sedis</taxon>
        <taxon>Cryptomycota</taxon>
        <taxon>Cryptomycota incertae sedis</taxon>
        <taxon>Paramicrosporidium</taxon>
    </lineage>
</organism>
<sequence>MKTSLSSPPSASQSSQLPPVEELQSRREQLEKVHHYTDALTLQELQILGESFVQLKQAQDRFVQNISTLTSLKSALPEQELMIPLTSSVYIKGVLANKDSVTVDIGTGYFVEKVAKANMPPHAIGSSICR</sequence>
<dbReference type="GO" id="GO:1990115">
    <property type="term" value="P:RNA polymerase III assembly"/>
    <property type="evidence" value="ECO:0007669"/>
    <property type="project" value="TreeGrafter"/>
</dbReference>
<dbReference type="PANTHER" id="PTHR12674">
    <property type="entry name" value="PREFOLDIN SUBUNIT 5"/>
    <property type="match status" value="1"/>
</dbReference>
<dbReference type="GO" id="GO:0006457">
    <property type="term" value="P:protein folding"/>
    <property type="evidence" value="ECO:0007669"/>
    <property type="project" value="InterPro"/>
</dbReference>
<dbReference type="GO" id="GO:0016272">
    <property type="term" value="C:prefoldin complex"/>
    <property type="evidence" value="ECO:0007669"/>
    <property type="project" value="InterPro"/>
</dbReference>
<reference evidence="3 4" key="1">
    <citation type="submission" date="2016-10" db="EMBL/GenBank/DDBJ databases">
        <title>The genome of Paramicrosporidium saccamoebae is the missing link in understanding Cryptomycota and Microsporidia evolution.</title>
        <authorList>
            <person name="Quandt C.A."/>
            <person name="Beaudet D."/>
            <person name="Corsaro D."/>
            <person name="Michel R."/>
            <person name="Corradi N."/>
            <person name="James T."/>
        </authorList>
    </citation>
    <scope>NUCLEOTIDE SEQUENCE [LARGE SCALE GENOMIC DNA]</scope>
    <source>
        <strain evidence="3 4">KSL3</strain>
    </source>
</reference>
<evidence type="ECO:0000256" key="2">
    <source>
        <dbReference type="SAM" id="MobiDB-lite"/>
    </source>
</evidence>
<evidence type="ECO:0000313" key="4">
    <source>
        <dbReference type="Proteomes" id="UP000240830"/>
    </source>
</evidence>
<dbReference type="NCBIfam" id="TIGR00293">
    <property type="entry name" value="prefoldin subunit alpha"/>
    <property type="match status" value="1"/>
</dbReference>
<gene>
    <name evidence="3" type="ORF">PSACC_02104</name>
</gene>
<dbReference type="EMBL" id="MTSL01000143">
    <property type="protein sequence ID" value="PJF18084.1"/>
    <property type="molecule type" value="Genomic_DNA"/>
</dbReference>
<dbReference type="CDD" id="cd23157">
    <property type="entry name" value="Prefoldin_5"/>
    <property type="match status" value="1"/>
</dbReference>
<dbReference type="InterPro" id="IPR011599">
    <property type="entry name" value="PFD_alpha_archaea"/>
</dbReference>
<dbReference type="AlphaFoldDB" id="A0A2H9TK03"/>
<accession>A0A2H9TK03</accession>
<dbReference type="PANTHER" id="PTHR12674:SF2">
    <property type="entry name" value="PREFOLDIN SUBUNIT 5"/>
    <property type="match status" value="1"/>
</dbReference>
<dbReference type="OrthoDB" id="10267474at2759"/>
<dbReference type="GO" id="GO:0051082">
    <property type="term" value="F:unfolded protein binding"/>
    <property type="evidence" value="ECO:0007669"/>
    <property type="project" value="InterPro"/>
</dbReference>
<dbReference type="GO" id="GO:1990113">
    <property type="term" value="P:RNA polymerase I assembly"/>
    <property type="evidence" value="ECO:0007669"/>
    <property type="project" value="TreeGrafter"/>
</dbReference>
<dbReference type="SUPFAM" id="SSF46579">
    <property type="entry name" value="Prefoldin"/>
    <property type="match status" value="1"/>
</dbReference>